<protein>
    <recommendedName>
        <fullName evidence="2">JmjC domain-containing protein</fullName>
    </recommendedName>
</protein>
<dbReference type="AlphaFoldDB" id="A0AAE0GZK2"/>
<gene>
    <name evidence="3" type="ORF">CYMTET_5413</name>
</gene>
<proteinExistence type="inferred from homology"/>
<reference evidence="3 4" key="1">
    <citation type="journal article" date="2015" name="Genome Biol. Evol.">
        <title>Comparative Genomics of a Bacterivorous Green Alga Reveals Evolutionary Causalities and Consequences of Phago-Mixotrophic Mode of Nutrition.</title>
        <authorList>
            <person name="Burns J.A."/>
            <person name="Paasch A."/>
            <person name="Narechania A."/>
            <person name="Kim E."/>
        </authorList>
    </citation>
    <scope>NUCLEOTIDE SEQUENCE [LARGE SCALE GENOMIC DNA]</scope>
    <source>
        <strain evidence="3 4">PLY_AMNH</strain>
    </source>
</reference>
<organism evidence="3 4">
    <name type="scientific">Cymbomonas tetramitiformis</name>
    <dbReference type="NCBI Taxonomy" id="36881"/>
    <lineage>
        <taxon>Eukaryota</taxon>
        <taxon>Viridiplantae</taxon>
        <taxon>Chlorophyta</taxon>
        <taxon>Pyramimonadophyceae</taxon>
        <taxon>Pyramimonadales</taxon>
        <taxon>Pyramimonadaceae</taxon>
        <taxon>Cymbomonas</taxon>
    </lineage>
</organism>
<dbReference type="SMART" id="SM00558">
    <property type="entry name" value="JmjC"/>
    <property type="match status" value="1"/>
</dbReference>
<dbReference type="Gene3D" id="2.60.120.650">
    <property type="entry name" value="Cupin"/>
    <property type="match status" value="1"/>
</dbReference>
<dbReference type="PROSITE" id="PS51184">
    <property type="entry name" value="JMJC"/>
    <property type="match status" value="1"/>
</dbReference>
<accession>A0AAE0GZK2</accession>
<name>A0AAE0GZK2_9CHLO</name>
<comment type="similarity">
    <text evidence="1">Belongs to the JARID1 histone demethylase family.</text>
</comment>
<comment type="caution">
    <text evidence="3">The sequence shown here is derived from an EMBL/GenBank/DDBJ whole genome shotgun (WGS) entry which is preliminary data.</text>
</comment>
<dbReference type="SUPFAM" id="SSF51197">
    <property type="entry name" value="Clavaminate synthase-like"/>
    <property type="match status" value="1"/>
</dbReference>
<evidence type="ECO:0000256" key="1">
    <source>
        <dbReference type="ARBA" id="ARBA00006801"/>
    </source>
</evidence>
<dbReference type="InterPro" id="IPR003347">
    <property type="entry name" value="JmjC_dom"/>
</dbReference>
<evidence type="ECO:0000259" key="2">
    <source>
        <dbReference type="PROSITE" id="PS51184"/>
    </source>
</evidence>
<evidence type="ECO:0000313" key="4">
    <source>
        <dbReference type="Proteomes" id="UP001190700"/>
    </source>
</evidence>
<evidence type="ECO:0000313" key="3">
    <source>
        <dbReference type="EMBL" id="KAK3287051.1"/>
    </source>
</evidence>
<sequence>MSAMECSSDDEFSCSLPFQTLVLLCGRILFTATRLEDNTKDIDEHEIDRFIPRGGLPCLAYVPNPSFECENDVAGCASCLRKAVQGLAAGNVEGILSASSKAKRIVETLFLNSQSDIPQAMRDCYALSDVLVGIYSEEPDHAAKIALRRRQIRAVDLAQIATGPAYRQALDSAFHDAHGGFCFTPSFSAQGLATAGQDLAGVEIGAPQAMPSQSSTSVKCLPPDSMREGFSIPRINKVDVHEFFQEHMQPQVPVVLRGCMQEWPALTRWCDNEYLQRVAGDRTVPVELGDTYLAQGHSRRLMLMKDFISQYMRAPVRLQRATRSEDGTDVSPPSTPVAYLAQHTLLDQVPALRRDICIPTYCQVSGEIRSINAWFGPGGTVTPLHFDPTHNLLAQVVGRKYIRLLPPSATEALAPHSQDSRSSNASQIDIRCPDLAHYPAYAQAPYMDCILKSGEMLYIPPRWWHYVQSLDISCSVSFWWG</sequence>
<dbReference type="Proteomes" id="UP001190700">
    <property type="component" value="Unassembled WGS sequence"/>
</dbReference>
<dbReference type="Pfam" id="PF13621">
    <property type="entry name" value="Cupin_8"/>
    <property type="match status" value="1"/>
</dbReference>
<keyword evidence="4" id="KW-1185">Reference proteome</keyword>
<dbReference type="EMBL" id="LGRX02001032">
    <property type="protein sequence ID" value="KAK3287051.1"/>
    <property type="molecule type" value="Genomic_DNA"/>
</dbReference>
<dbReference type="PANTHER" id="PTHR12461:SF105">
    <property type="entry name" value="HYPOXIA-INDUCIBLE FACTOR 1-ALPHA INHIBITOR"/>
    <property type="match status" value="1"/>
</dbReference>
<dbReference type="InterPro" id="IPR041667">
    <property type="entry name" value="Cupin_8"/>
</dbReference>
<feature type="domain" description="JmjC" evidence="2">
    <location>
        <begin position="329"/>
        <end position="481"/>
    </location>
</feature>
<dbReference type="PANTHER" id="PTHR12461">
    <property type="entry name" value="HYPOXIA-INDUCIBLE FACTOR 1 ALPHA INHIBITOR-RELATED"/>
    <property type="match status" value="1"/>
</dbReference>